<comment type="caution">
    <text evidence="2">The sequence shown here is derived from an EMBL/GenBank/DDBJ whole genome shotgun (WGS) entry which is preliminary data.</text>
</comment>
<sequence>KDDNSQNKSFKYLSCHYSWYARFAEKGKGAPADAHPNNIRKAHKGRVNWDQRYPHPSKEMRNTTEYVLLAEAYTDFFELLRLALKEYLPEDYDELSIYVEVLPLDAASPCYPFGGFVINLSACTWAHRDAGDKRLCLVIPFGSF</sequence>
<dbReference type="EMBL" id="JARJCN010000026">
    <property type="protein sequence ID" value="KAJ7088491.1"/>
    <property type="molecule type" value="Genomic_DNA"/>
</dbReference>
<feature type="non-terminal residue" evidence="2">
    <location>
        <position position="144"/>
    </location>
</feature>
<protein>
    <submittedName>
        <fullName evidence="2">Uncharacterized protein</fullName>
    </submittedName>
</protein>
<keyword evidence="3" id="KW-1185">Reference proteome</keyword>
<feature type="non-terminal residue" evidence="2">
    <location>
        <position position="1"/>
    </location>
</feature>
<dbReference type="EMBL" id="JARJCN010000047">
    <property type="protein sequence ID" value="KAJ7082081.1"/>
    <property type="molecule type" value="Genomic_DNA"/>
</dbReference>
<accession>A0AAD6U2V7</accession>
<evidence type="ECO:0000313" key="1">
    <source>
        <dbReference type="EMBL" id="KAJ7082081.1"/>
    </source>
</evidence>
<dbReference type="Proteomes" id="UP001222325">
    <property type="component" value="Unassembled WGS sequence"/>
</dbReference>
<name>A0AAD6U2V7_9AGAR</name>
<evidence type="ECO:0000313" key="3">
    <source>
        <dbReference type="Proteomes" id="UP001222325"/>
    </source>
</evidence>
<evidence type="ECO:0000313" key="2">
    <source>
        <dbReference type="EMBL" id="KAJ7088491.1"/>
    </source>
</evidence>
<organism evidence="2 3">
    <name type="scientific">Mycena belliarum</name>
    <dbReference type="NCBI Taxonomy" id="1033014"/>
    <lineage>
        <taxon>Eukaryota</taxon>
        <taxon>Fungi</taxon>
        <taxon>Dikarya</taxon>
        <taxon>Basidiomycota</taxon>
        <taxon>Agaricomycotina</taxon>
        <taxon>Agaricomycetes</taxon>
        <taxon>Agaricomycetidae</taxon>
        <taxon>Agaricales</taxon>
        <taxon>Marasmiineae</taxon>
        <taxon>Mycenaceae</taxon>
        <taxon>Mycena</taxon>
    </lineage>
</organism>
<reference evidence="2" key="1">
    <citation type="submission" date="2023-03" db="EMBL/GenBank/DDBJ databases">
        <title>Massive genome expansion in bonnet fungi (Mycena s.s.) driven by repeated elements and novel gene families across ecological guilds.</title>
        <authorList>
            <consortium name="Lawrence Berkeley National Laboratory"/>
            <person name="Harder C.B."/>
            <person name="Miyauchi S."/>
            <person name="Viragh M."/>
            <person name="Kuo A."/>
            <person name="Thoen E."/>
            <person name="Andreopoulos B."/>
            <person name="Lu D."/>
            <person name="Skrede I."/>
            <person name="Drula E."/>
            <person name="Henrissat B."/>
            <person name="Morin E."/>
            <person name="Kohler A."/>
            <person name="Barry K."/>
            <person name="LaButti K."/>
            <person name="Morin E."/>
            <person name="Salamov A."/>
            <person name="Lipzen A."/>
            <person name="Mereny Z."/>
            <person name="Hegedus B."/>
            <person name="Baldrian P."/>
            <person name="Stursova M."/>
            <person name="Weitz H."/>
            <person name="Taylor A."/>
            <person name="Grigoriev I.V."/>
            <person name="Nagy L.G."/>
            <person name="Martin F."/>
            <person name="Kauserud H."/>
        </authorList>
    </citation>
    <scope>NUCLEOTIDE SEQUENCE</scope>
    <source>
        <strain evidence="2">CBHHK173m</strain>
    </source>
</reference>
<proteinExistence type="predicted"/>
<dbReference type="AlphaFoldDB" id="A0AAD6U2V7"/>
<gene>
    <name evidence="1" type="ORF">B0H15DRAFT_747155</name>
    <name evidence="2" type="ORF">B0H15DRAFT_764743</name>
</gene>